<name>W4QHJ4_9BACI</name>
<keyword evidence="1" id="KW-1133">Transmembrane helix</keyword>
<feature type="transmembrane region" description="Helical" evidence="1">
    <location>
        <begin position="44"/>
        <end position="62"/>
    </location>
</feature>
<keyword evidence="3" id="KW-1185">Reference proteome</keyword>
<dbReference type="STRING" id="1236971.JCM9152_3051"/>
<organism evidence="2 3">
    <name type="scientific">Halalkalibacter hemicellulosilyticusJCM 9152</name>
    <dbReference type="NCBI Taxonomy" id="1236971"/>
    <lineage>
        <taxon>Bacteria</taxon>
        <taxon>Bacillati</taxon>
        <taxon>Bacillota</taxon>
        <taxon>Bacilli</taxon>
        <taxon>Bacillales</taxon>
        <taxon>Bacillaceae</taxon>
        <taxon>Halalkalibacter</taxon>
    </lineage>
</organism>
<dbReference type="OrthoDB" id="2928443at2"/>
<dbReference type="Pfam" id="PF09964">
    <property type="entry name" value="DUF2198"/>
    <property type="match status" value="1"/>
</dbReference>
<keyword evidence="1" id="KW-0812">Transmembrane</keyword>
<keyword evidence="1" id="KW-0472">Membrane</keyword>
<dbReference type="EMBL" id="BAUU01000021">
    <property type="protein sequence ID" value="GAE31575.1"/>
    <property type="molecule type" value="Genomic_DNA"/>
</dbReference>
<dbReference type="Proteomes" id="UP000018895">
    <property type="component" value="Unassembled WGS sequence"/>
</dbReference>
<feature type="transmembrane region" description="Helical" evidence="1">
    <location>
        <begin position="12"/>
        <end position="38"/>
    </location>
</feature>
<dbReference type="InterPro" id="IPR019242">
    <property type="entry name" value="DUF2198"/>
</dbReference>
<comment type="caution">
    <text evidence="2">The sequence shown here is derived from an EMBL/GenBank/DDBJ whole genome shotgun (WGS) entry which is preliminary data.</text>
</comment>
<evidence type="ECO:0000313" key="2">
    <source>
        <dbReference type="EMBL" id="GAE31575.1"/>
    </source>
</evidence>
<accession>W4QHJ4</accession>
<dbReference type="AlphaFoldDB" id="W4QHJ4"/>
<reference evidence="2" key="1">
    <citation type="journal article" date="2014" name="Genome Announc.">
        <title>Draft Genome Sequences of Three Alkaliphilic Bacillus Strains, Bacillus wakoensis JCM 9140T, Bacillus akibai JCM 9157T, and Bacillus hemicellulosilyticus JCM 9152T.</title>
        <authorList>
            <person name="Yuki M."/>
            <person name="Oshima K."/>
            <person name="Suda W."/>
            <person name="Oshida Y."/>
            <person name="Kitamura K."/>
            <person name="Iida T."/>
            <person name="Hattori M."/>
            <person name="Ohkuma M."/>
        </authorList>
    </citation>
    <scope>NUCLEOTIDE SEQUENCE [LARGE SCALE GENOMIC DNA]</scope>
    <source>
        <strain evidence="2">JCM 9152</strain>
    </source>
</reference>
<proteinExistence type="predicted"/>
<gene>
    <name evidence="2" type="ORF">JCM9152_3051</name>
</gene>
<sequence>MDVLFVLVVPFLLMVIVTRVTFSLVGATIVTLMIAFVLGVHEQPFWLIGLAIGSFVVGLLVAKKVLKRKPGM</sequence>
<evidence type="ECO:0000256" key="1">
    <source>
        <dbReference type="SAM" id="Phobius"/>
    </source>
</evidence>
<evidence type="ECO:0000313" key="3">
    <source>
        <dbReference type="Proteomes" id="UP000018895"/>
    </source>
</evidence>
<dbReference type="RefSeq" id="WP_035345438.1">
    <property type="nucleotide sequence ID" value="NZ_BAUU01000021.1"/>
</dbReference>
<protein>
    <submittedName>
        <fullName evidence="2">Uncharacterized protein</fullName>
    </submittedName>
</protein>